<evidence type="ECO:0000313" key="5">
    <source>
        <dbReference type="EnsemblMetazoa" id="CapteP219411"/>
    </source>
</evidence>
<keyword evidence="2" id="KW-0812">Transmembrane</keyword>
<organism evidence="4">
    <name type="scientific">Capitella teleta</name>
    <name type="common">Polychaete worm</name>
    <dbReference type="NCBI Taxonomy" id="283909"/>
    <lineage>
        <taxon>Eukaryota</taxon>
        <taxon>Metazoa</taxon>
        <taxon>Spiralia</taxon>
        <taxon>Lophotrochozoa</taxon>
        <taxon>Annelida</taxon>
        <taxon>Polychaeta</taxon>
        <taxon>Sedentaria</taxon>
        <taxon>Scolecida</taxon>
        <taxon>Capitellidae</taxon>
        <taxon>Capitella</taxon>
    </lineage>
</organism>
<evidence type="ECO:0008006" key="7">
    <source>
        <dbReference type="Google" id="ProtNLM"/>
    </source>
</evidence>
<proteinExistence type="predicted"/>
<reference evidence="6" key="1">
    <citation type="submission" date="2012-12" db="EMBL/GenBank/DDBJ databases">
        <authorList>
            <person name="Hellsten U."/>
            <person name="Grimwood J."/>
            <person name="Chapman J.A."/>
            <person name="Shapiro H."/>
            <person name="Aerts A."/>
            <person name="Otillar R.P."/>
            <person name="Terry A.Y."/>
            <person name="Boore J.L."/>
            <person name="Simakov O."/>
            <person name="Marletaz F."/>
            <person name="Cho S.-J."/>
            <person name="Edsinger-Gonzales E."/>
            <person name="Havlak P."/>
            <person name="Kuo D.-H."/>
            <person name="Larsson T."/>
            <person name="Lv J."/>
            <person name="Arendt D."/>
            <person name="Savage R."/>
            <person name="Osoegawa K."/>
            <person name="de Jong P."/>
            <person name="Lindberg D.R."/>
            <person name="Seaver E.C."/>
            <person name="Weisblat D.A."/>
            <person name="Putnam N.H."/>
            <person name="Grigoriev I.V."/>
            <person name="Rokhsar D.S."/>
        </authorList>
    </citation>
    <scope>NUCLEOTIDE SEQUENCE</scope>
    <source>
        <strain evidence="6">I ESC-2004</strain>
    </source>
</reference>
<dbReference type="EMBL" id="AMQN01005970">
    <property type="status" value="NOT_ANNOTATED_CDS"/>
    <property type="molecule type" value="Genomic_DNA"/>
</dbReference>
<dbReference type="Proteomes" id="UP000014760">
    <property type="component" value="Unassembled WGS sequence"/>
</dbReference>
<feature type="chain" id="PRO_5008788608" description="Protein sleepless" evidence="3">
    <location>
        <begin position="24"/>
        <end position="143"/>
    </location>
</feature>
<dbReference type="InterPro" id="IPR050975">
    <property type="entry name" value="Sleep_regulator"/>
</dbReference>
<evidence type="ECO:0000256" key="2">
    <source>
        <dbReference type="SAM" id="Phobius"/>
    </source>
</evidence>
<dbReference type="EnsemblMetazoa" id="CapteT219411">
    <property type="protein sequence ID" value="CapteP219411"/>
    <property type="gene ID" value="CapteG219411"/>
</dbReference>
<dbReference type="AlphaFoldDB" id="R7V355"/>
<evidence type="ECO:0000313" key="6">
    <source>
        <dbReference type="Proteomes" id="UP000014760"/>
    </source>
</evidence>
<keyword evidence="2" id="KW-0472">Membrane</keyword>
<evidence type="ECO:0000256" key="1">
    <source>
        <dbReference type="ARBA" id="ARBA00022729"/>
    </source>
</evidence>
<sequence length="143" mass="15855">MERIISIAWASLLLICLLDFASAFQCYKCEYSQTGDNPAIGAYCQDTFHVDQFQGELIECDTQCYKYKMAEDGGHRYITRRGCFTSDLSLGDTCNEGVADNKELHIKLKCCQSETGPCNAAMTLAPTVIGTLAAVLALYYLYT</sequence>
<gene>
    <name evidence="4" type="ORF">CAPTEDRAFT_219411</name>
</gene>
<protein>
    <recommendedName>
        <fullName evidence="7">Protein sleepless</fullName>
    </recommendedName>
</protein>
<dbReference type="EMBL" id="KB297235">
    <property type="protein sequence ID" value="ELU10756.1"/>
    <property type="molecule type" value="Genomic_DNA"/>
</dbReference>
<feature type="signal peptide" evidence="3">
    <location>
        <begin position="1"/>
        <end position="23"/>
    </location>
</feature>
<feature type="transmembrane region" description="Helical" evidence="2">
    <location>
        <begin position="120"/>
        <end position="142"/>
    </location>
</feature>
<name>R7V355_CAPTE</name>
<accession>R7V355</accession>
<keyword evidence="6" id="KW-1185">Reference proteome</keyword>
<dbReference type="HOGENOM" id="CLU_1808033_0_0_1"/>
<dbReference type="PANTHER" id="PTHR33562">
    <property type="entry name" value="ATILLA, ISOFORM B-RELATED-RELATED"/>
    <property type="match status" value="1"/>
</dbReference>
<evidence type="ECO:0000256" key="3">
    <source>
        <dbReference type="SAM" id="SignalP"/>
    </source>
</evidence>
<keyword evidence="2" id="KW-1133">Transmembrane helix</keyword>
<reference evidence="5" key="3">
    <citation type="submission" date="2015-06" db="UniProtKB">
        <authorList>
            <consortium name="EnsemblMetazoa"/>
        </authorList>
    </citation>
    <scope>IDENTIFICATION</scope>
</reference>
<reference evidence="4 6" key="2">
    <citation type="journal article" date="2013" name="Nature">
        <title>Insights into bilaterian evolution from three spiralian genomes.</title>
        <authorList>
            <person name="Simakov O."/>
            <person name="Marletaz F."/>
            <person name="Cho S.J."/>
            <person name="Edsinger-Gonzales E."/>
            <person name="Havlak P."/>
            <person name="Hellsten U."/>
            <person name="Kuo D.H."/>
            <person name="Larsson T."/>
            <person name="Lv J."/>
            <person name="Arendt D."/>
            <person name="Savage R."/>
            <person name="Osoegawa K."/>
            <person name="de Jong P."/>
            <person name="Grimwood J."/>
            <person name="Chapman J.A."/>
            <person name="Shapiro H."/>
            <person name="Aerts A."/>
            <person name="Otillar R.P."/>
            <person name="Terry A.Y."/>
            <person name="Boore J.L."/>
            <person name="Grigoriev I.V."/>
            <person name="Lindberg D.R."/>
            <person name="Seaver E.C."/>
            <person name="Weisblat D.A."/>
            <person name="Putnam N.H."/>
            <person name="Rokhsar D.S."/>
        </authorList>
    </citation>
    <scope>NUCLEOTIDE SEQUENCE</scope>
    <source>
        <strain evidence="4 6">I ESC-2004</strain>
    </source>
</reference>
<evidence type="ECO:0000313" key="4">
    <source>
        <dbReference type="EMBL" id="ELU10756.1"/>
    </source>
</evidence>
<keyword evidence="1 3" id="KW-0732">Signal</keyword>